<dbReference type="Gene3D" id="3.10.20.30">
    <property type="match status" value="1"/>
</dbReference>
<evidence type="ECO:0000313" key="1">
    <source>
        <dbReference type="EMBL" id="NDK88158.1"/>
    </source>
</evidence>
<dbReference type="Proteomes" id="UP000466307">
    <property type="component" value="Unassembled WGS sequence"/>
</dbReference>
<comment type="caution">
    <text evidence="1">The sequence shown here is derived from an EMBL/GenBank/DDBJ whole genome shotgun (WGS) entry which is preliminary data.</text>
</comment>
<protein>
    <submittedName>
        <fullName evidence="1">MoaD/ThiS family protein</fullName>
    </submittedName>
</protein>
<reference evidence="1 2" key="1">
    <citation type="submission" date="2020-01" db="EMBL/GenBank/DDBJ databases">
        <title>Investigation of new actinobacteria for the biodesulphurisation of diesel fuel.</title>
        <authorList>
            <person name="Athi Narayanan S.M."/>
        </authorList>
    </citation>
    <scope>NUCLEOTIDE SEQUENCE [LARGE SCALE GENOMIC DNA]</scope>
    <source>
        <strain evidence="1 2">213E</strain>
    </source>
</reference>
<keyword evidence="2" id="KW-1185">Reference proteome</keyword>
<dbReference type="InterPro" id="IPR003749">
    <property type="entry name" value="ThiS/MoaD-like"/>
</dbReference>
<dbReference type="Pfam" id="PF02597">
    <property type="entry name" value="ThiS"/>
    <property type="match status" value="1"/>
</dbReference>
<evidence type="ECO:0000313" key="2">
    <source>
        <dbReference type="Proteomes" id="UP000466307"/>
    </source>
</evidence>
<dbReference type="RefSeq" id="WP_059037936.1">
    <property type="nucleotide sequence ID" value="NZ_JAADZU010000002.1"/>
</dbReference>
<name>A0A7K3LIY2_9ACTN</name>
<proteinExistence type="predicted"/>
<organism evidence="1 2">
    <name type="scientific">Gordonia desulfuricans</name>
    <dbReference type="NCBI Taxonomy" id="89051"/>
    <lineage>
        <taxon>Bacteria</taxon>
        <taxon>Bacillati</taxon>
        <taxon>Actinomycetota</taxon>
        <taxon>Actinomycetes</taxon>
        <taxon>Mycobacteriales</taxon>
        <taxon>Gordoniaceae</taxon>
        <taxon>Gordonia</taxon>
    </lineage>
</organism>
<dbReference type="SUPFAM" id="SSF54285">
    <property type="entry name" value="MoaD/ThiS"/>
    <property type="match status" value="1"/>
</dbReference>
<dbReference type="InterPro" id="IPR016155">
    <property type="entry name" value="Mopterin_synth/thiamin_S_b"/>
</dbReference>
<dbReference type="AlphaFoldDB" id="A0A7K3LIY2"/>
<dbReference type="EMBL" id="JAADZU010000002">
    <property type="protein sequence ID" value="NDK88158.1"/>
    <property type="molecule type" value="Genomic_DNA"/>
</dbReference>
<accession>A0A7K3LIY2</accession>
<gene>
    <name evidence="1" type="ORF">GYA93_00960</name>
</gene>
<sequence length="81" mass="8865">MVCLQLYFTLREQAHVSRAEIPARTLEELLARATERFGEGFARCLPGTRVWINDDLVVGSARDIALAPSDEVVLLPPVSGG</sequence>
<dbReference type="InterPro" id="IPR012675">
    <property type="entry name" value="Beta-grasp_dom_sf"/>
</dbReference>